<protein>
    <submittedName>
        <fullName evidence="2">Uncharacterized protein</fullName>
    </submittedName>
</protein>
<feature type="compositionally biased region" description="Polar residues" evidence="1">
    <location>
        <begin position="21"/>
        <end position="37"/>
    </location>
</feature>
<evidence type="ECO:0000256" key="1">
    <source>
        <dbReference type="SAM" id="MobiDB-lite"/>
    </source>
</evidence>
<organism evidence="2">
    <name type="scientific">Candidatus Kentrum sp. FW</name>
    <dbReference type="NCBI Taxonomy" id="2126338"/>
    <lineage>
        <taxon>Bacteria</taxon>
        <taxon>Pseudomonadati</taxon>
        <taxon>Pseudomonadota</taxon>
        <taxon>Gammaproteobacteria</taxon>
        <taxon>Candidatus Kentrum</taxon>
    </lineage>
</organism>
<accession>A0A450U3W8</accession>
<name>A0A450U3W8_9GAMM</name>
<evidence type="ECO:0000313" key="2">
    <source>
        <dbReference type="EMBL" id="VFJ77901.1"/>
    </source>
</evidence>
<dbReference type="EMBL" id="CAADFE010000148">
    <property type="protein sequence ID" value="VFJ77901.1"/>
    <property type="molecule type" value="Genomic_DNA"/>
</dbReference>
<dbReference type="AlphaFoldDB" id="A0A450U3W8"/>
<gene>
    <name evidence="2" type="ORF">BECKFW1821C_GA0114237_11481</name>
</gene>
<reference evidence="2" key="1">
    <citation type="submission" date="2019-02" db="EMBL/GenBank/DDBJ databases">
        <authorList>
            <person name="Gruber-Vodicka R. H."/>
            <person name="Seah K. B. B."/>
        </authorList>
    </citation>
    <scope>NUCLEOTIDE SEQUENCE</scope>
    <source>
        <strain evidence="2">BECK_BZ131</strain>
    </source>
</reference>
<feature type="region of interest" description="Disordered" evidence="1">
    <location>
        <begin position="17"/>
        <end position="53"/>
    </location>
</feature>
<sequence length="53" mass="5493">MLSVLAEATRNVGVKVGVETPPSSRTTMVRIPTNVTGDSGHRDRSPDLSATGA</sequence>
<proteinExistence type="predicted"/>